<evidence type="ECO:0000256" key="1">
    <source>
        <dbReference type="ARBA" id="ARBA00004418"/>
    </source>
</evidence>
<dbReference type="Gene3D" id="3.40.190.10">
    <property type="entry name" value="Periplasmic binding protein-like II"/>
    <property type="match status" value="2"/>
</dbReference>
<dbReference type="InterPro" id="IPR006059">
    <property type="entry name" value="SBP"/>
</dbReference>
<dbReference type="EMBL" id="QYBC01000002">
    <property type="protein sequence ID" value="RYB07194.1"/>
    <property type="molecule type" value="Genomic_DNA"/>
</dbReference>
<dbReference type="RefSeq" id="WP_129217793.1">
    <property type="nucleotide sequence ID" value="NZ_QYBC01000002.1"/>
</dbReference>
<dbReference type="PANTHER" id="PTHR43649">
    <property type="entry name" value="ARABINOSE-BINDING PROTEIN-RELATED"/>
    <property type="match status" value="1"/>
</dbReference>
<sequence length="437" mass="46963">MPPIRLPAAARVLSALLAASLLASTALPARAAEKVHLSFFYPVAIGGPVTRIVDDLVADFETANPDVDVKAVYAGTYQETIGKALTARKGGQSPDVAVLLSADMFTMIDQDAVLPVDGFAKDEAAKAWLGGFFPAFMRNSRTADHVWGIPFQRSTTVLYWNKDAFKEAGLDPEKAPQSWDELVADGKKLTKADAAGQTTQWGVQIPSNLTAYWLLQGLAAQAGALLTGDGSGTTVTFDAPGVVSAMQFWVDLAQKHHVMKPGSIDWATTPKDFFERKAAIMYTTTGNLTNVRKNAPFPFGVAMLPADKQRGTPTGGGNLYVFKTGDAAREAAAFKLVRFLSSPERAAEWGIKTGYVATRPDAWETPAMKSYVQEFPPAAVARDQLQYAVAELSTYDNQRVARTMDDAIQAVLTGAKTPAAALQGAQAEADRLLKPYR</sequence>
<comment type="subcellular location">
    <subcellularLocation>
        <location evidence="1">Periplasm</location>
    </subcellularLocation>
</comment>
<reference evidence="5 6" key="1">
    <citation type="submission" date="2018-09" db="EMBL/GenBank/DDBJ databases">
        <authorList>
            <person name="Grouzdev D.S."/>
            <person name="Krutkina M.S."/>
        </authorList>
    </citation>
    <scope>NUCLEOTIDE SEQUENCE [LARGE SCALE GENOMIC DNA]</scope>
    <source>
        <strain evidence="5 6">RmlP001</strain>
    </source>
</reference>
<gene>
    <name evidence="5" type="ORF">D3272_03790</name>
</gene>
<dbReference type="InterPro" id="IPR050490">
    <property type="entry name" value="Bact_solute-bd_prot1"/>
</dbReference>
<comment type="caution">
    <text evidence="5">The sequence shown here is derived from an EMBL/GenBank/DDBJ whole genome shotgun (WGS) entry which is preliminary data.</text>
</comment>
<accession>A0A4Q2RHJ9</accession>
<evidence type="ECO:0000256" key="2">
    <source>
        <dbReference type="ARBA" id="ARBA00008520"/>
    </source>
</evidence>
<evidence type="ECO:0000313" key="5">
    <source>
        <dbReference type="EMBL" id="RYB07194.1"/>
    </source>
</evidence>
<feature type="chain" id="PRO_5020728324" evidence="4">
    <location>
        <begin position="32"/>
        <end position="437"/>
    </location>
</feature>
<reference evidence="5 6" key="2">
    <citation type="submission" date="2019-02" db="EMBL/GenBank/DDBJ databases">
        <title>'Lichenibacterium ramalinii' gen. nov. sp. nov., 'Lichenibacterium minor' gen. nov. sp. nov.</title>
        <authorList>
            <person name="Pankratov T."/>
        </authorList>
    </citation>
    <scope>NUCLEOTIDE SEQUENCE [LARGE SCALE GENOMIC DNA]</scope>
    <source>
        <strain evidence="5 6">RmlP001</strain>
    </source>
</reference>
<dbReference type="Proteomes" id="UP000289411">
    <property type="component" value="Unassembled WGS sequence"/>
</dbReference>
<evidence type="ECO:0000256" key="4">
    <source>
        <dbReference type="SAM" id="SignalP"/>
    </source>
</evidence>
<dbReference type="CDD" id="cd14748">
    <property type="entry name" value="PBP2_UgpB"/>
    <property type="match status" value="1"/>
</dbReference>
<proteinExistence type="inferred from homology"/>
<feature type="signal peptide" evidence="4">
    <location>
        <begin position="1"/>
        <end position="31"/>
    </location>
</feature>
<dbReference type="SUPFAM" id="SSF53850">
    <property type="entry name" value="Periplasmic binding protein-like II"/>
    <property type="match status" value="1"/>
</dbReference>
<dbReference type="AlphaFoldDB" id="A0A4Q2RHJ9"/>
<dbReference type="GO" id="GO:0042597">
    <property type="term" value="C:periplasmic space"/>
    <property type="evidence" value="ECO:0007669"/>
    <property type="project" value="UniProtKB-SubCell"/>
</dbReference>
<keyword evidence="3" id="KW-0574">Periplasm</keyword>
<organism evidence="5 6">
    <name type="scientific">Lichenibacterium ramalinae</name>
    <dbReference type="NCBI Taxonomy" id="2316527"/>
    <lineage>
        <taxon>Bacteria</taxon>
        <taxon>Pseudomonadati</taxon>
        <taxon>Pseudomonadota</taxon>
        <taxon>Alphaproteobacteria</taxon>
        <taxon>Hyphomicrobiales</taxon>
        <taxon>Lichenihabitantaceae</taxon>
        <taxon>Lichenibacterium</taxon>
    </lineage>
</organism>
<protein>
    <submittedName>
        <fullName evidence="5">ABC transporter substrate-binding protein</fullName>
    </submittedName>
</protein>
<keyword evidence="4" id="KW-0732">Signal</keyword>
<comment type="similarity">
    <text evidence="2">Belongs to the bacterial solute-binding protein 1 family.</text>
</comment>
<dbReference type="PANTHER" id="PTHR43649:SF30">
    <property type="entry name" value="ABC TRANSPORTER SUBSTRATE-BINDING PROTEIN"/>
    <property type="match status" value="1"/>
</dbReference>
<evidence type="ECO:0000313" key="6">
    <source>
        <dbReference type="Proteomes" id="UP000289411"/>
    </source>
</evidence>
<dbReference type="Pfam" id="PF13416">
    <property type="entry name" value="SBP_bac_8"/>
    <property type="match status" value="1"/>
</dbReference>
<name>A0A4Q2RHJ9_9HYPH</name>
<dbReference type="OrthoDB" id="9805950at2"/>
<keyword evidence="6" id="KW-1185">Reference proteome</keyword>
<evidence type="ECO:0000256" key="3">
    <source>
        <dbReference type="ARBA" id="ARBA00022764"/>
    </source>
</evidence>